<dbReference type="AlphaFoldDB" id="A0A3E1NUH5"/>
<sequence>MNFISNMLELKERNCKSALYNADMVYKIGKNLSSTIPRSLIMALVPALPINKKEVHHKADAPLYGEPG</sequence>
<comment type="caution">
    <text evidence="1">The sequence shown here is derived from an EMBL/GenBank/DDBJ whole genome shotgun (WGS) entry which is preliminary data.</text>
</comment>
<evidence type="ECO:0000313" key="2">
    <source>
        <dbReference type="Proteomes" id="UP000261174"/>
    </source>
</evidence>
<organism evidence="1 2">
    <name type="scientific">Chitinophaga silvisoli</name>
    <dbReference type="NCBI Taxonomy" id="2291814"/>
    <lineage>
        <taxon>Bacteria</taxon>
        <taxon>Pseudomonadati</taxon>
        <taxon>Bacteroidota</taxon>
        <taxon>Chitinophagia</taxon>
        <taxon>Chitinophagales</taxon>
        <taxon>Chitinophagaceae</taxon>
        <taxon>Chitinophaga</taxon>
    </lineage>
</organism>
<dbReference type="EMBL" id="QTJV01000013">
    <property type="protein sequence ID" value="RFM31494.1"/>
    <property type="molecule type" value="Genomic_DNA"/>
</dbReference>
<reference evidence="1 2" key="1">
    <citation type="submission" date="2018-08" db="EMBL/GenBank/DDBJ databases">
        <title>Chitinophaga sp. K20C18050901, a novel bacterium isolated from forest soil.</title>
        <authorList>
            <person name="Wang C."/>
        </authorList>
    </citation>
    <scope>NUCLEOTIDE SEQUENCE [LARGE SCALE GENOMIC DNA]</scope>
    <source>
        <strain evidence="1 2">K20C18050901</strain>
    </source>
</reference>
<proteinExistence type="predicted"/>
<dbReference type="Proteomes" id="UP000261174">
    <property type="component" value="Unassembled WGS sequence"/>
</dbReference>
<accession>A0A3E1NUH5</accession>
<gene>
    <name evidence="1" type="ORF">DXN04_27610</name>
</gene>
<evidence type="ECO:0000313" key="1">
    <source>
        <dbReference type="EMBL" id="RFM31494.1"/>
    </source>
</evidence>
<name>A0A3E1NUH5_9BACT</name>
<protein>
    <submittedName>
        <fullName evidence="1">Uncharacterized protein</fullName>
    </submittedName>
</protein>
<keyword evidence="2" id="KW-1185">Reference proteome</keyword>